<feature type="compositionally biased region" description="Low complexity" evidence="2">
    <location>
        <begin position="214"/>
        <end position="234"/>
    </location>
</feature>
<organism evidence="4 5">
    <name type="scientific">Massarina eburnea CBS 473.64</name>
    <dbReference type="NCBI Taxonomy" id="1395130"/>
    <lineage>
        <taxon>Eukaryota</taxon>
        <taxon>Fungi</taxon>
        <taxon>Dikarya</taxon>
        <taxon>Ascomycota</taxon>
        <taxon>Pezizomycotina</taxon>
        <taxon>Dothideomycetes</taxon>
        <taxon>Pleosporomycetidae</taxon>
        <taxon>Pleosporales</taxon>
        <taxon>Massarineae</taxon>
        <taxon>Massarinaceae</taxon>
        <taxon>Massarina</taxon>
    </lineage>
</organism>
<dbReference type="Gene3D" id="1.25.10.10">
    <property type="entry name" value="Leucine-rich Repeat Variant"/>
    <property type="match status" value="1"/>
</dbReference>
<dbReference type="OrthoDB" id="418242at2759"/>
<keyword evidence="5" id="KW-1185">Reference proteome</keyword>
<dbReference type="EMBL" id="MU006777">
    <property type="protein sequence ID" value="KAF2645562.1"/>
    <property type="molecule type" value="Genomic_DNA"/>
</dbReference>
<feature type="domain" description="Sister chromatid cohesion C-terminal" evidence="3">
    <location>
        <begin position="1435"/>
        <end position="1619"/>
    </location>
</feature>
<dbReference type="PANTHER" id="PTHR21704:SF18">
    <property type="entry name" value="NIPPED-B-LIKE PROTEIN"/>
    <property type="match status" value="1"/>
</dbReference>
<dbReference type="InterPro" id="IPR011989">
    <property type="entry name" value="ARM-like"/>
</dbReference>
<dbReference type="InterPro" id="IPR033031">
    <property type="entry name" value="Scc2/Nipped-B"/>
</dbReference>
<dbReference type="CDD" id="cd23958">
    <property type="entry name" value="SCC2"/>
    <property type="match status" value="1"/>
</dbReference>
<evidence type="ECO:0000256" key="2">
    <source>
        <dbReference type="SAM" id="MobiDB-lite"/>
    </source>
</evidence>
<dbReference type="PANTHER" id="PTHR21704">
    <property type="entry name" value="NIPPED-B-LIKE PROTEIN DELANGIN SCC2-RELATED"/>
    <property type="match status" value="1"/>
</dbReference>
<comment type="similarity">
    <text evidence="1">Belongs to the SCC2/Nipped-B family.</text>
</comment>
<dbReference type="Pfam" id="PF12830">
    <property type="entry name" value="Nipped-B_C"/>
    <property type="match status" value="1"/>
</dbReference>
<keyword evidence="1" id="KW-0539">Nucleus</keyword>
<gene>
    <name evidence="4" type="ORF">P280DRAFT_417415</name>
</gene>
<evidence type="ECO:0000256" key="1">
    <source>
        <dbReference type="RuleBase" id="RU364107"/>
    </source>
</evidence>
<dbReference type="SUPFAM" id="SSF48371">
    <property type="entry name" value="ARM repeat"/>
    <property type="match status" value="1"/>
</dbReference>
<reference evidence="4" key="1">
    <citation type="journal article" date="2020" name="Stud. Mycol.">
        <title>101 Dothideomycetes genomes: a test case for predicting lifestyles and emergence of pathogens.</title>
        <authorList>
            <person name="Haridas S."/>
            <person name="Albert R."/>
            <person name="Binder M."/>
            <person name="Bloem J."/>
            <person name="Labutti K."/>
            <person name="Salamov A."/>
            <person name="Andreopoulos B."/>
            <person name="Baker S."/>
            <person name="Barry K."/>
            <person name="Bills G."/>
            <person name="Bluhm B."/>
            <person name="Cannon C."/>
            <person name="Castanera R."/>
            <person name="Culley D."/>
            <person name="Daum C."/>
            <person name="Ezra D."/>
            <person name="Gonzalez J."/>
            <person name="Henrissat B."/>
            <person name="Kuo A."/>
            <person name="Liang C."/>
            <person name="Lipzen A."/>
            <person name="Lutzoni F."/>
            <person name="Magnuson J."/>
            <person name="Mondo S."/>
            <person name="Nolan M."/>
            <person name="Ohm R."/>
            <person name="Pangilinan J."/>
            <person name="Park H.-J."/>
            <person name="Ramirez L."/>
            <person name="Alfaro M."/>
            <person name="Sun H."/>
            <person name="Tritt A."/>
            <person name="Yoshinaga Y."/>
            <person name="Zwiers L.-H."/>
            <person name="Turgeon B."/>
            <person name="Goodwin S."/>
            <person name="Spatafora J."/>
            <person name="Crous P."/>
            <person name="Grigoriev I."/>
        </authorList>
    </citation>
    <scope>NUCLEOTIDE SEQUENCE</scope>
    <source>
        <strain evidence="4">CBS 473.64</strain>
    </source>
</reference>
<dbReference type="GO" id="GO:1990414">
    <property type="term" value="P:replication-born double-strand break repair via sister chromatid exchange"/>
    <property type="evidence" value="ECO:0007669"/>
    <property type="project" value="TreeGrafter"/>
</dbReference>
<keyword evidence="1" id="KW-0677">Repeat</keyword>
<feature type="region of interest" description="Disordered" evidence="2">
    <location>
        <begin position="1767"/>
        <end position="1840"/>
    </location>
</feature>
<dbReference type="GO" id="GO:0140588">
    <property type="term" value="P:chromatin looping"/>
    <property type="evidence" value="ECO:0007669"/>
    <property type="project" value="InterPro"/>
</dbReference>
<accession>A0A6A6SE33</accession>
<protein>
    <recommendedName>
        <fullName evidence="1">Sister chromatid cohesion protein</fullName>
    </recommendedName>
</protein>
<proteinExistence type="inferred from homology"/>
<keyword evidence="1" id="KW-0131">Cell cycle</keyword>
<dbReference type="GO" id="GO:0090694">
    <property type="term" value="C:Scc2-Scc4 cohesin loading complex"/>
    <property type="evidence" value="ECO:0007669"/>
    <property type="project" value="TreeGrafter"/>
</dbReference>
<feature type="compositionally biased region" description="Polar residues" evidence="2">
    <location>
        <begin position="126"/>
        <end position="136"/>
    </location>
</feature>
<dbReference type="GO" id="GO:0034087">
    <property type="term" value="P:establishment of mitotic sister chromatid cohesion"/>
    <property type="evidence" value="ECO:0007669"/>
    <property type="project" value="TreeGrafter"/>
</dbReference>
<feature type="region of interest" description="Disordered" evidence="2">
    <location>
        <begin position="115"/>
        <end position="138"/>
    </location>
</feature>
<dbReference type="GO" id="GO:0071169">
    <property type="term" value="P:establishment of protein localization to chromatin"/>
    <property type="evidence" value="ECO:0007669"/>
    <property type="project" value="TreeGrafter"/>
</dbReference>
<evidence type="ECO:0000259" key="3">
    <source>
        <dbReference type="Pfam" id="PF12830"/>
    </source>
</evidence>
<feature type="region of interest" description="Disordered" evidence="2">
    <location>
        <begin position="152"/>
        <end position="250"/>
    </location>
</feature>
<dbReference type="GO" id="GO:0010468">
    <property type="term" value="P:regulation of gene expression"/>
    <property type="evidence" value="ECO:0007669"/>
    <property type="project" value="InterPro"/>
</dbReference>
<comment type="subcellular location">
    <subcellularLocation>
        <location evidence="1">Nucleus</location>
    </subcellularLocation>
</comment>
<evidence type="ECO:0000313" key="4">
    <source>
        <dbReference type="EMBL" id="KAF2645562.1"/>
    </source>
</evidence>
<dbReference type="GO" id="GO:0061775">
    <property type="term" value="F:cohesin loader activity"/>
    <property type="evidence" value="ECO:0007669"/>
    <property type="project" value="InterPro"/>
</dbReference>
<feature type="compositionally biased region" description="Pro residues" evidence="2">
    <location>
        <begin position="179"/>
        <end position="188"/>
    </location>
</feature>
<dbReference type="GO" id="GO:0003682">
    <property type="term" value="F:chromatin binding"/>
    <property type="evidence" value="ECO:0007669"/>
    <property type="project" value="TreeGrafter"/>
</dbReference>
<feature type="compositionally biased region" description="Acidic residues" evidence="2">
    <location>
        <begin position="1772"/>
        <end position="1781"/>
    </location>
</feature>
<dbReference type="InterPro" id="IPR016024">
    <property type="entry name" value="ARM-type_fold"/>
</dbReference>
<evidence type="ECO:0000313" key="5">
    <source>
        <dbReference type="Proteomes" id="UP000799753"/>
    </source>
</evidence>
<feature type="compositionally biased region" description="Basic residues" evidence="2">
    <location>
        <begin position="1815"/>
        <end position="1831"/>
    </location>
</feature>
<name>A0A6A6SE33_9PLEO</name>
<feature type="region of interest" description="Disordered" evidence="2">
    <location>
        <begin position="591"/>
        <end position="631"/>
    </location>
</feature>
<dbReference type="InterPro" id="IPR024986">
    <property type="entry name" value="Nipped-B_C"/>
</dbReference>
<dbReference type="Proteomes" id="UP000799753">
    <property type="component" value="Unassembled WGS sequence"/>
</dbReference>
<feature type="compositionally biased region" description="Acidic residues" evidence="2">
    <location>
        <begin position="602"/>
        <end position="613"/>
    </location>
</feature>
<sequence length="1840" mass="203354">MAGFDNNWHNWHNANGGGLPFRPPTVDEALPYSPFTSVVPFSPDIIPYPVAEPPTPSSTLSPDQRNAAKRAVGILNDEIRGSSSTAQHLEDTFRELRNLLSKPQEMMTRFDFKPASQLATPPPDSPTDQTNGTSSAKAPVLSPFASMLLSQTHNDYTPAPTPSVQRPQVKAELSAQAQAPPPPPPPPQVQVRVPPQPVFTTPDRAPHTQNGVHSHAPSTPASSSSSQPSRSGPAVVIKPLGPSARREEYRRYDHIPDAQGLARDKKDNRQEQDNMLATLRPQDRELAEQKIQQLDRYIKKLQEEKEDSDCSEYFTKVSCLDTDIIVLRSHSLERLYDRVMVVEATGCFSSVPVETVLRLHSLCEPTISAADQSSLFSHGDLEAWPSDLKTASCAMKAAKLALMAMLEGCNDRRITPEDLIITIVEALKRVLQSCIFPVLESRRTGELSEIFACASGLKDKMRSLILSCTSILKCLAPLIGKVALTHNAINPTEYLALALVVQQNSDSDKDSVFGIQKFESLRQAAMDVLTQVFAAHTDHQHSITSEILNNLEKLPDKGSNARQFKSVRDSPIMSVSALFMRFVQVAATNQHNQHKKAIAPPEQDESADEDESEYESKEPGPKKKKAKAKGNSSARLIAQRLTVSAGAIAGHIAHVLTERALNVSKSGDKPFRNLLDMFVEDFCNVLGSPEWPAAAVLLQHLLRRMLAIIQSTDKNTDKNRDMALTIMGSMGCGIIDFKLRVKRLKRELDVSQSDLSSRLDQLADDALENGIHKKDLLSFKGAYRMVIESLPDYLGIEANQPDPHLISIRGCYMSFWLQSVTQALQPKENDAPHDQAMSGLQDRLEAMYMDPRSLSREYKFQTVSETQSRLAAGIITLQDAFCQYLVTLINHMIHYTRENAATLKSRAIKNIESFLDKDAQTIPQQLVMGVIGLLRDNSPLVRADAVSLVSKCLEANPALEKHCLTGILSLTTDPSNGPKKKAINLLKKIYQSSSSDDHKLNIVASLLLPSQDHEKAIADMARQALEDIWLKPLAVDARADDNKVKLRRVVRASLLVQIVRRIQGQVAHLEAFEKFFAAALARISPNVTANLQICKDLVADMVEGVISPDSMAAGCSQEHVLQALSIFARVSPKLFNIDQLQLLKLYVKDPTTTDDLNILRPTVTIFRFVLPHLPTLQADLALQVWKLLSNVISKLALWTARGNAAGKSTLQDVVHCSWMISPFLGPAPKSGVTRMITVVSSTLSPLQPFSSATPENIAKQKSKIISYLILVGTYGKFCNFDDDAANAELFRSSIVNRAKAAVETGKATAQSFQSHLNPGAKPPSLVILETVRPFTKQSWELGIREHALCSVAEICQGSPDLFRRKDIEATFKLVFMNDVESLKRITLTQFHEFLVRAERQSDSDGLDSGSQDTPRIKPRLGTSFVASVDQVNTSFLARTFLEDIVGVALNTDDDLALTATNIIASISRQGLVHPKQCGASLIALGTSANVQIAQAASIEHKKIHDAHESMFEKEYMEAIKMAFKYQQKVYKDSHGMIATTYKPKMLHIFNVMKGGNRKTLKKFLDNLSKRINFDLPQLEDPESGADQVLYARFCLENLALFDVPKLEDVATITNSLESIFLQVTGPSIAVAIDTEMPKAGTPKPQPEVQVTGDIGEEVPAPTLSVQEPQELQANIPKARFLQITHACMILLMMWETKNFVRRAYNLHSSTKRIAHKDYQKPAFRNNLISGKDLWERLDLICNSTHSQEAMMKCCYEFADIHNTDYEARVGDEDGDGEDEEGYATPDEVVENVPVAPSSGRGRKRKLSATIGNTPKKARGRPSGSKGKKRGSKTPDLEGWD</sequence>